<dbReference type="PATRIC" id="fig|1263868.3.peg.2908"/>
<proteinExistence type="predicted"/>
<dbReference type="STRING" id="1263868.RESH_02682"/>
<evidence type="ECO:0000313" key="2">
    <source>
        <dbReference type="EMBL" id="EMI26789.1"/>
    </source>
</evidence>
<feature type="compositionally biased region" description="Polar residues" evidence="1">
    <location>
        <begin position="28"/>
        <end position="51"/>
    </location>
</feature>
<sequence length="51" mass="5839">MVPLFDAFRSRSPDVRLANGHIHHSQVHRSWNGKQTESDWPTANINPNVMS</sequence>
<name>M5SKR2_9BACT</name>
<evidence type="ECO:0000313" key="3">
    <source>
        <dbReference type="Proteomes" id="UP000011996"/>
    </source>
</evidence>
<organism evidence="2 3">
    <name type="scientific">Rhodopirellula europaea SH398</name>
    <dbReference type="NCBI Taxonomy" id="1263868"/>
    <lineage>
        <taxon>Bacteria</taxon>
        <taxon>Pseudomonadati</taxon>
        <taxon>Planctomycetota</taxon>
        <taxon>Planctomycetia</taxon>
        <taxon>Pirellulales</taxon>
        <taxon>Pirellulaceae</taxon>
        <taxon>Rhodopirellula</taxon>
    </lineage>
</organism>
<accession>M5SKR2</accession>
<reference evidence="2 3" key="1">
    <citation type="journal article" date="2013" name="Mar. Genomics">
        <title>Expression of sulfatases in Rhodopirellula baltica and the diversity of sulfatases in the genus Rhodopirellula.</title>
        <authorList>
            <person name="Wegner C.E."/>
            <person name="Richter-Heitmann T."/>
            <person name="Klindworth A."/>
            <person name="Klockow C."/>
            <person name="Richter M."/>
            <person name="Achstetter T."/>
            <person name="Glockner F.O."/>
            <person name="Harder J."/>
        </authorList>
    </citation>
    <scope>NUCLEOTIDE SEQUENCE [LARGE SCALE GENOMIC DNA]</scope>
    <source>
        <strain evidence="2 3">SH398</strain>
    </source>
</reference>
<dbReference type="EMBL" id="ANOF01000085">
    <property type="protein sequence ID" value="EMI26789.1"/>
    <property type="molecule type" value="Genomic_DNA"/>
</dbReference>
<protein>
    <submittedName>
        <fullName evidence="2">Uncharacterized protein</fullName>
    </submittedName>
</protein>
<evidence type="ECO:0000256" key="1">
    <source>
        <dbReference type="SAM" id="MobiDB-lite"/>
    </source>
</evidence>
<feature type="region of interest" description="Disordered" evidence="1">
    <location>
        <begin position="26"/>
        <end position="51"/>
    </location>
</feature>
<dbReference type="AlphaFoldDB" id="M5SKR2"/>
<gene>
    <name evidence="2" type="ORF">RESH_02682</name>
</gene>
<dbReference type="Proteomes" id="UP000011996">
    <property type="component" value="Unassembled WGS sequence"/>
</dbReference>
<comment type="caution">
    <text evidence="2">The sequence shown here is derived from an EMBL/GenBank/DDBJ whole genome shotgun (WGS) entry which is preliminary data.</text>
</comment>